<dbReference type="EMBL" id="JALNTZ010000002">
    <property type="protein sequence ID" value="KAJ3662177.1"/>
    <property type="molecule type" value="Genomic_DNA"/>
</dbReference>
<dbReference type="GO" id="GO:0003677">
    <property type="term" value="F:DNA binding"/>
    <property type="evidence" value="ECO:0007669"/>
    <property type="project" value="InterPro"/>
</dbReference>
<dbReference type="Proteomes" id="UP001168821">
    <property type="component" value="Unassembled WGS sequence"/>
</dbReference>
<gene>
    <name evidence="1" type="ORF">Zmor_004577</name>
    <name evidence="2" type="ORF">Zmor_006533</name>
</gene>
<dbReference type="EMBL" id="JALNTZ010000002">
    <property type="protein sequence ID" value="KAJ3660107.1"/>
    <property type="molecule type" value="Genomic_DNA"/>
</dbReference>
<accession>A0AA38ISF3</accession>
<evidence type="ECO:0000313" key="2">
    <source>
        <dbReference type="EMBL" id="KAJ3662177.1"/>
    </source>
</evidence>
<keyword evidence="3" id="KW-1185">Reference proteome</keyword>
<dbReference type="AlphaFoldDB" id="A0AA38ISF3"/>
<evidence type="ECO:0000313" key="1">
    <source>
        <dbReference type="EMBL" id="KAJ3660107.1"/>
    </source>
</evidence>
<name>A0AA38ISF3_9CUCU</name>
<evidence type="ECO:0000313" key="3">
    <source>
        <dbReference type="Proteomes" id="UP001168821"/>
    </source>
</evidence>
<dbReference type="SUPFAM" id="SSF56349">
    <property type="entry name" value="DNA breaking-rejoining enzymes"/>
    <property type="match status" value="1"/>
</dbReference>
<protein>
    <submittedName>
        <fullName evidence="2">Uncharacterized protein</fullName>
    </submittedName>
</protein>
<sequence length="204" mass="23870">MSNYVLSQAAKARECLIPVKSKAAYSKVYEDFQEWRRENSVNGVDENILLAFFEDLSHKYSPNTLWPKLSMLRSMLHLREKTDVKLFDEVEAFVKNKNKGYIPKKSEVLSRQQLKKFLREAPNDIFLMYKVVLIMEIFGACRTNELPYFPSRSSAIEVFLDCPSRLELPDFSSENVARPTSPTMSHHRRTYYRFTCTIYVADDN</sequence>
<reference evidence="2" key="1">
    <citation type="journal article" date="2023" name="G3 (Bethesda)">
        <title>Whole genome assemblies of Zophobas morio and Tenebrio molitor.</title>
        <authorList>
            <person name="Kaur S."/>
            <person name="Stinson S.A."/>
            <person name="diCenzo G.C."/>
        </authorList>
    </citation>
    <scope>NUCLEOTIDE SEQUENCE</scope>
    <source>
        <strain evidence="2">QUZm001</strain>
    </source>
</reference>
<comment type="caution">
    <text evidence="2">The sequence shown here is derived from an EMBL/GenBank/DDBJ whole genome shotgun (WGS) entry which is preliminary data.</text>
</comment>
<dbReference type="InterPro" id="IPR011010">
    <property type="entry name" value="DNA_brk_join_enz"/>
</dbReference>
<proteinExistence type="predicted"/>
<organism evidence="2 3">
    <name type="scientific">Zophobas morio</name>
    <dbReference type="NCBI Taxonomy" id="2755281"/>
    <lineage>
        <taxon>Eukaryota</taxon>
        <taxon>Metazoa</taxon>
        <taxon>Ecdysozoa</taxon>
        <taxon>Arthropoda</taxon>
        <taxon>Hexapoda</taxon>
        <taxon>Insecta</taxon>
        <taxon>Pterygota</taxon>
        <taxon>Neoptera</taxon>
        <taxon>Endopterygota</taxon>
        <taxon>Coleoptera</taxon>
        <taxon>Polyphaga</taxon>
        <taxon>Cucujiformia</taxon>
        <taxon>Tenebrionidae</taxon>
        <taxon>Zophobas</taxon>
    </lineage>
</organism>